<dbReference type="EMBL" id="LAZR01039658">
    <property type="protein sequence ID" value="KKL16448.1"/>
    <property type="molecule type" value="Genomic_DNA"/>
</dbReference>
<accession>A0A0F9DXA1</accession>
<sequence>SSIGFLFGAGSSYEVGYPLSRDLTIETISRLSDEEKSKIIEILSNENIEYQFNNGIPDIELITDFNTDEIWKNFRKKNENYMKNMI</sequence>
<evidence type="ECO:0000313" key="1">
    <source>
        <dbReference type="EMBL" id="KKL16448.1"/>
    </source>
</evidence>
<reference evidence="1" key="1">
    <citation type="journal article" date="2015" name="Nature">
        <title>Complex archaea that bridge the gap between prokaryotes and eukaryotes.</title>
        <authorList>
            <person name="Spang A."/>
            <person name="Saw J.H."/>
            <person name="Jorgensen S.L."/>
            <person name="Zaremba-Niedzwiedzka K."/>
            <person name="Martijn J."/>
            <person name="Lind A.E."/>
            <person name="van Eijk R."/>
            <person name="Schleper C."/>
            <person name="Guy L."/>
            <person name="Ettema T.J."/>
        </authorList>
    </citation>
    <scope>NUCLEOTIDE SEQUENCE</scope>
</reference>
<organism evidence="1">
    <name type="scientific">marine sediment metagenome</name>
    <dbReference type="NCBI Taxonomy" id="412755"/>
    <lineage>
        <taxon>unclassified sequences</taxon>
        <taxon>metagenomes</taxon>
        <taxon>ecological metagenomes</taxon>
    </lineage>
</organism>
<gene>
    <name evidence="1" type="ORF">LCGC14_2495480</name>
</gene>
<name>A0A0F9DXA1_9ZZZZ</name>
<feature type="non-terminal residue" evidence="1">
    <location>
        <position position="1"/>
    </location>
</feature>
<protein>
    <submittedName>
        <fullName evidence="1">Uncharacterized protein</fullName>
    </submittedName>
</protein>
<proteinExistence type="predicted"/>
<comment type="caution">
    <text evidence="1">The sequence shown here is derived from an EMBL/GenBank/DDBJ whole genome shotgun (WGS) entry which is preliminary data.</text>
</comment>
<dbReference type="AlphaFoldDB" id="A0A0F9DXA1"/>